<evidence type="ECO:0000256" key="6">
    <source>
        <dbReference type="ARBA" id="ARBA00022692"/>
    </source>
</evidence>
<dbReference type="PANTHER" id="PTHR11035:SF3">
    <property type="entry name" value="VERY-LONG-CHAIN (3R)-3-HYDROXYACYL-COA DEHYDRATASE"/>
    <property type="match status" value="1"/>
</dbReference>
<dbReference type="GO" id="GO:0030497">
    <property type="term" value="P:fatty acid elongation"/>
    <property type="evidence" value="ECO:0007669"/>
    <property type="project" value="TreeGrafter"/>
</dbReference>
<comment type="function">
    <text evidence="14">Catalyzes the third of the four reactions of the long-chain fatty acids elongation cycle. This endoplasmic reticulum-bound enzymatic process, allows the addition of two carbons to the chain of long- and very long-chain fatty acids/VLCFAs per cycle. This enzyme catalyzes the dehydration of the 3-hydroxyacyl-CoA intermediate into trans-2,3-enoyl-CoA, within each cycle of fatty acid elongation. Thereby, it participates to the production of VLCFAs of different chain lengths that are involved in multiple biological processes as precursors of membrane lipids and lipid mediators.</text>
</comment>
<organism evidence="15 16">
    <name type="scientific">Micromonas commoda (strain RCC299 / NOUM17 / CCMP2709)</name>
    <name type="common">Picoplanktonic green alga</name>
    <dbReference type="NCBI Taxonomy" id="296587"/>
    <lineage>
        <taxon>Eukaryota</taxon>
        <taxon>Viridiplantae</taxon>
        <taxon>Chlorophyta</taxon>
        <taxon>Mamiellophyceae</taxon>
        <taxon>Mamiellales</taxon>
        <taxon>Mamiellaceae</taxon>
        <taxon>Micromonas</taxon>
    </lineage>
</organism>
<dbReference type="RefSeq" id="XP_002503239.1">
    <property type="nucleotide sequence ID" value="XM_002503193.1"/>
</dbReference>
<keyword evidence="6 14" id="KW-0812">Transmembrane</keyword>
<dbReference type="PANTHER" id="PTHR11035">
    <property type="entry name" value="VERY-LONG-CHAIN (3R)-3-HYDROXYACYL-COA DEHYDRATASE"/>
    <property type="match status" value="1"/>
</dbReference>
<evidence type="ECO:0000256" key="9">
    <source>
        <dbReference type="ARBA" id="ARBA00023098"/>
    </source>
</evidence>
<dbReference type="EC" id="4.2.1.134" evidence="4 14"/>
<evidence type="ECO:0000256" key="14">
    <source>
        <dbReference type="RuleBase" id="RU363109"/>
    </source>
</evidence>
<name>C1E8D9_MICCC</name>
<dbReference type="OrthoDB" id="46988at2759"/>
<feature type="transmembrane region" description="Helical" evidence="14">
    <location>
        <begin position="144"/>
        <end position="168"/>
    </location>
</feature>
<keyword evidence="9 14" id="KW-0443">Lipid metabolism</keyword>
<evidence type="ECO:0000256" key="5">
    <source>
        <dbReference type="ARBA" id="ARBA00022516"/>
    </source>
</evidence>
<evidence type="ECO:0000313" key="16">
    <source>
        <dbReference type="Proteomes" id="UP000002009"/>
    </source>
</evidence>
<keyword evidence="7 14" id="KW-0276">Fatty acid metabolism</keyword>
<comment type="pathway">
    <text evidence="2 14">Lipid metabolism; fatty acid biosynthesis.</text>
</comment>
<comment type="catalytic activity">
    <reaction evidence="13 14">
        <text>a very-long-chain (3R)-3-hydroxyacyl-CoA = a very-long-chain (2E)-enoyl-CoA + H2O</text>
        <dbReference type="Rhea" id="RHEA:45812"/>
        <dbReference type="ChEBI" id="CHEBI:15377"/>
        <dbReference type="ChEBI" id="CHEBI:83728"/>
        <dbReference type="ChEBI" id="CHEBI:85440"/>
        <dbReference type="EC" id="4.2.1.134"/>
    </reaction>
</comment>
<dbReference type="GO" id="GO:0042761">
    <property type="term" value="P:very long-chain fatty acid biosynthetic process"/>
    <property type="evidence" value="ECO:0007669"/>
    <property type="project" value="TreeGrafter"/>
</dbReference>
<dbReference type="UniPathway" id="UPA00094"/>
<comment type="similarity">
    <text evidence="3 14">Belongs to the very long-chain fatty acids dehydratase HACD family.</text>
</comment>
<keyword evidence="14" id="KW-0256">Endoplasmic reticulum</keyword>
<keyword evidence="12 14" id="KW-0456">Lyase</keyword>
<dbReference type="FunCoup" id="C1E8D9">
    <property type="interactions" value="1292"/>
</dbReference>
<dbReference type="KEGG" id="mis:MICPUN_59337"/>
<dbReference type="AlphaFoldDB" id="C1E8D9"/>
<dbReference type="eggNOG" id="KOG3187">
    <property type="taxonomic scope" value="Eukaryota"/>
</dbReference>
<dbReference type="Proteomes" id="UP000002009">
    <property type="component" value="Chromosome 6"/>
</dbReference>
<gene>
    <name evidence="15" type="ORF">MICPUN_59337</name>
</gene>
<feature type="transmembrane region" description="Helical" evidence="14">
    <location>
        <begin position="69"/>
        <end position="90"/>
    </location>
</feature>
<evidence type="ECO:0000256" key="4">
    <source>
        <dbReference type="ARBA" id="ARBA00013122"/>
    </source>
</evidence>
<keyword evidence="16" id="KW-1185">Reference proteome</keyword>
<evidence type="ECO:0000256" key="7">
    <source>
        <dbReference type="ARBA" id="ARBA00022832"/>
    </source>
</evidence>
<dbReference type="STRING" id="296587.C1E8D9"/>
<dbReference type="InParanoid" id="C1E8D9"/>
<dbReference type="Pfam" id="PF04387">
    <property type="entry name" value="PTPLA"/>
    <property type="match status" value="1"/>
</dbReference>
<dbReference type="OMA" id="AAFMEPF"/>
<evidence type="ECO:0000256" key="11">
    <source>
        <dbReference type="ARBA" id="ARBA00023160"/>
    </source>
</evidence>
<accession>C1E8D9</accession>
<evidence type="ECO:0000256" key="2">
    <source>
        <dbReference type="ARBA" id="ARBA00005194"/>
    </source>
</evidence>
<evidence type="ECO:0000256" key="8">
    <source>
        <dbReference type="ARBA" id="ARBA00022989"/>
    </source>
</evidence>
<proteinExistence type="inferred from homology"/>
<keyword evidence="11 14" id="KW-0275">Fatty acid biosynthesis</keyword>
<protein>
    <recommendedName>
        <fullName evidence="4 14">Very-long-chain (3R)-3-hydroxyacyl-CoA dehydratase</fullName>
        <ecNumber evidence="4 14">4.2.1.134</ecNumber>
    </recommendedName>
</protein>
<evidence type="ECO:0000256" key="3">
    <source>
        <dbReference type="ARBA" id="ARBA00007811"/>
    </source>
</evidence>
<keyword evidence="8 14" id="KW-1133">Transmembrane helix</keyword>
<feature type="transmembrane region" description="Helical" evidence="14">
    <location>
        <begin position="110"/>
        <end position="132"/>
    </location>
</feature>
<dbReference type="EMBL" id="CP001327">
    <property type="protein sequence ID" value="ACO64497.1"/>
    <property type="molecule type" value="Genomic_DNA"/>
</dbReference>
<dbReference type="GO" id="GO:0005789">
    <property type="term" value="C:endoplasmic reticulum membrane"/>
    <property type="evidence" value="ECO:0007669"/>
    <property type="project" value="UniProtKB-SubCell"/>
</dbReference>
<evidence type="ECO:0000256" key="12">
    <source>
        <dbReference type="ARBA" id="ARBA00023239"/>
    </source>
</evidence>
<dbReference type="GO" id="GO:0030148">
    <property type="term" value="P:sphingolipid biosynthetic process"/>
    <property type="evidence" value="ECO:0007669"/>
    <property type="project" value="TreeGrafter"/>
</dbReference>
<keyword evidence="5 14" id="KW-0444">Lipid biosynthesis</keyword>
<evidence type="ECO:0000313" key="15">
    <source>
        <dbReference type="EMBL" id="ACO64497.1"/>
    </source>
</evidence>
<sequence>MSLKKNYLLAYNATLIFGWALVLTVAAKACITLGPKHVYENVEVMLLVAQTAAVMEVLHAMFGIARSPVLVTAMQVSSRLMVVWGVLYVAPPSRAAFLPLANVGGVDLGLGLPSLLFAWGVTEVVRYSYYFFKLLGTVPHAVTWMRYTFFIVLYPLGVASELFLTYSGFPHLVSTGALSYPMPNPYNISIHFPSIVVMFFLGYVPGFPMLYMYMVNQRKKVLAPKKAKRA</sequence>
<evidence type="ECO:0000256" key="1">
    <source>
        <dbReference type="ARBA" id="ARBA00004141"/>
    </source>
</evidence>
<reference evidence="15 16" key="1">
    <citation type="journal article" date="2009" name="Science">
        <title>Green evolution and dynamic adaptations revealed by genomes of the marine picoeukaryotes Micromonas.</title>
        <authorList>
            <person name="Worden A.Z."/>
            <person name="Lee J.H."/>
            <person name="Mock T."/>
            <person name="Rouze P."/>
            <person name="Simmons M.P."/>
            <person name="Aerts A.L."/>
            <person name="Allen A.E."/>
            <person name="Cuvelier M.L."/>
            <person name="Derelle E."/>
            <person name="Everett M.V."/>
            <person name="Foulon E."/>
            <person name="Grimwood J."/>
            <person name="Gundlach H."/>
            <person name="Henrissat B."/>
            <person name="Napoli C."/>
            <person name="McDonald S.M."/>
            <person name="Parker M.S."/>
            <person name="Rombauts S."/>
            <person name="Salamov A."/>
            <person name="Von Dassow P."/>
            <person name="Badger J.H."/>
            <person name="Coutinho P.M."/>
            <person name="Demir E."/>
            <person name="Dubchak I."/>
            <person name="Gentemann C."/>
            <person name="Eikrem W."/>
            <person name="Gready J.E."/>
            <person name="John U."/>
            <person name="Lanier W."/>
            <person name="Lindquist E.A."/>
            <person name="Lucas S."/>
            <person name="Mayer K.F."/>
            <person name="Moreau H."/>
            <person name="Not F."/>
            <person name="Otillar R."/>
            <person name="Panaud O."/>
            <person name="Pangilinan J."/>
            <person name="Paulsen I."/>
            <person name="Piegu B."/>
            <person name="Poliakov A."/>
            <person name="Robbens S."/>
            <person name="Schmutz J."/>
            <person name="Toulza E."/>
            <person name="Wyss T."/>
            <person name="Zelensky A."/>
            <person name="Zhou K."/>
            <person name="Armbrust E.V."/>
            <person name="Bhattacharya D."/>
            <person name="Goodenough U.W."/>
            <person name="Van de Peer Y."/>
            <person name="Grigoriev I.V."/>
        </authorList>
    </citation>
    <scope>NUCLEOTIDE SEQUENCE [LARGE SCALE GENOMIC DNA]</scope>
    <source>
        <strain evidence="16">RCC299 / NOUM17</strain>
    </source>
</reference>
<feature type="transmembrane region" description="Helical" evidence="14">
    <location>
        <begin position="44"/>
        <end position="62"/>
    </location>
</feature>
<evidence type="ECO:0000256" key="13">
    <source>
        <dbReference type="ARBA" id="ARBA00036671"/>
    </source>
</evidence>
<comment type="subcellular location">
    <subcellularLocation>
        <location evidence="14">Endoplasmic reticulum membrane</location>
        <topology evidence="14">Multi-pass membrane protein</topology>
    </subcellularLocation>
    <subcellularLocation>
        <location evidence="1">Membrane</location>
        <topology evidence="1">Multi-pass membrane protein</topology>
    </subcellularLocation>
</comment>
<keyword evidence="10 14" id="KW-0472">Membrane</keyword>
<feature type="transmembrane region" description="Helical" evidence="14">
    <location>
        <begin position="188"/>
        <end position="211"/>
    </location>
</feature>
<dbReference type="InterPro" id="IPR007482">
    <property type="entry name" value="Tyr_Pase-like_PTPLA"/>
</dbReference>
<dbReference type="GO" id="GO:0102158">
    <property type="term" value="F:very-long-chain (3R)-3-hydroxyacyl-CoA dehydratase activity"/>
    <property type="evidence" value="ECO:0007669"/>
    <property type="project" value="UniProtKB-EC"/>
</dbReference>
<dbReference type="GeneID" id="8244164"/>
<evidence type="ECO:0000256" key="10">
    <source>
        <dbReference type="ARBA" id="ARBA00023136"/>
    </source>
</evidence>